<gene>
    <name evidence="5" type="ORF">FPE_LOCUS24224</name>
</gene>
<dbReference type="Pfam" id="PF02737">
    <property type="entry name" value="3HCDH_N"/>
    <property type="match status" value="1"/>
</dbReference>
<dbReference type="SUPFAM" id="SSF51735">
    <property type="entry name" value="NAD(P)-binding Rossmann-fold domains"/>
    <property type="match status" value="1"/>
</dbReference>
<evidence type="ECO:0000256" key="2">
    <source>
        <dbReference type="ARBA" id="ARBA00023239"/>
    </source>
</evidence>
<dbReference type="GO" id="GO:0070403">
    <property type="term" value="F:NAD+ binding"/>
    <property type="evidence" value="ECO:0007669"/>
    <property type="project" value="InterPro"/>
</dbReference>
<dbReference type="GO" id="GO:0016853">
    <property type="term" value="F:isomerase activity"/>
    <property type="evidence" value="ECO:0007669"/>
    <property type="project" value="UniProtKB-KW"/>
</dbReference>
<keyword evidence="2" id="KW-0456">Lyase</keyword>
<dbReference type="PANTHER" id="PTHR23309">
    <property type="entry name" value="3-HYDROXYACYL-COA DEHYROGENASE"/>
    <property type="match status" value="1"/>
</dbReference>
<dbReference type="Proteomes" id="UP000834106">
    <property type="component" value="Chromosome 15"/>
</dbReference>
<keyword evidence="1" id="KW-0413">Isomerase</keyword>
<evidence type="ECO:0000313" key="6">
    <source>
        <dbReference type="Proteomes" id="UP000834106"/>
    </source>
</evidence>
<proteinExistence type="predicted"/>
<dbReference type="GO" id="GO:0016829">
    <property type="term" value="F:lyase activity"/>
    <property type="evidence" value="ECO:0007669"/>
    <property type="project" value="UniProtKB-KW"/>
</dbReference>
<dbReference type="Gene3D" id="3.90.226.10">
    <property type="entry name" value="2-enoyl-CoA Hydratase, Chain A, domain 1"/>
    <property type="match status" value="1"/>
</dbReference>
<keyword evidence="6" id="KW-1185">Reference proteome</keyword>
<accession>A0AAD1ZWH9</accession>
<feature type="domain" description="3-hydroxyacyl-CoA dehydrogenase NAD binding" evidence="4">
    <location>
        <begin position="115"/>
        <end position="176"/>
    </location>
</feature>
<protein>
    <recommendedName>
        <fullName evidence="4">3-hydroxyacyl-CoA dehydrogenase NAD binding domain-containing protein</fullName>
    </recommendedName>
</protein>
<keyword evidence="3" id="KW-0511">Multifunctional enzyme</keyword>
<dbReference type="GO" id="GO:0006635">
    <property type="term" value="P:fatty acid beta-oxidation"/>
    <property type="evidence" value="ECO:0007669"/>
    <property type="project" value="TreeGrafter"/>
</dbReference>
<evidence type="ECO:0000256" key="3">
    <source>
        <dbReference type="ARBA" id="ARBA00023268"/>
    </source>
</evidence>
<dbReference type="PANTHER" id="PTHR23309:SF9">
    <property type="entry name" value="PEROXISOMAL FATTY ACID BETA-OXIDATION MULTIFUNCTIONAL PROTEIN MFP2"/>
    <property type="match status" value="1"/>
</dbReference>
<dbReference type="GO" id="GO:0003857">
    <property type="term" value="F:(3S)-3-hydroxyacyl-CoA dehydrogenase (NAD+) activity"/>
    <property type="evidence" value="ECO:0007669"/>
    <property type="project" value="TreeGrafter"/>
</dbReference>
<reference evidence="5" key="1">
    <citation type="submission" date="2023-05" db="EMBL/GenBank/DDBJ databases">
        <authorList>
            <person name="Huff M."/>
        </authorList>
    </citation>
    <scope>NUCLEOTIDE SEQUENCE</scope>
</reference>
<organism evidence="5 6">
    <name type="scientific">Fraxinus pennsylvanica</name>
    <dbReference type="NCBI Taxonomy" id="56036"/>
    <lineage>
        <taxon>Eukaryota</taxon>
        <taxon>Viridiplantae</taxon>
        <taxon>Streptophyta</taxon>
        <taxon>Embryophyta</taxon>
        <taxon>Tracheophyta</taxon>
        <taxon>Spermatophyta</taxon>
        <taxon>Magnoliopsida</taxon>
        <taxon>eudicotyledons</taxon>
        <taxon>Gunneridae</taxon>
        <taxon>Pentapetalae</taxon>
        <taxon>asterids</taxon>
        <taxon>lamiids</taxon>
        <taxon>Lamiales</taxon>
        <taxon>Oleaceae</taxon>
        <taxon>Oleeae</taxon>
        <taxon>Fraxinus</taxon>
    </lineage>
</organism>
<evidence type="ECO:0000313" key="5">
    <source>
        <dbReference type="EMBL" id="CAI9776794.1"/>
    </source>
</evidence>
<evidence type="ECO:0000259" key="4">
    <source>
        <dbReference type="Pfam" id="PF02737"/>
    </source>
</evidence>
<name>A0AAD1ZWH9_9LAMI</name>
<sequence>MMLMSSTLPINQPSNLALPNELVNTARRSALDSLEQKRPWINSFYRIYIDVIEGIISGPRAGLGKEAEAFQGLLHSDTCKSSVHIFFAQRGSRHQRSRLETKANQQGSDTWWRAFMGSGIATALILSNYPVIRKDVSDKFLQAGIDRVKANLKSRVKKGNMSQEKYVKNLSLLKVPLTTKALEMWTWSQR</sequence>
<dbReference type="EMBL" id="OU503050">
    <property type="protein sequence ID" value="CAI9776794.1"/>
    <property type="molecule type" value="Genomic_DNA"/>
</dbReference>
<dbReference type="GO" id="GO:0005777">
    <property type="term" value="C:peroxisome"/>
    <property type="evidence" value="ECO:0007669"/>
    <property type="project" value="TreeGrafter"/>
</dbReference>
<evidence type="ECO:0000256" key="1">
    <source>
        <dbReference type="ARBA" id="ARBA00023235"/>
    </source>
</evidence>
<dbReference type="Gene3D" id="3.40.50.720">
    <property type="entry name" value="NAD(P)-binding Rossmann-like Domain"/>
    <property type="match status" value="1"/>
</dbReference>
<dbReference type="InterPro" id="IPR036291">
    <property type="entry name" value="NAD(P)-bd_dom_sf"/>
</dbReference>
<dbReference type="AlphaFoldDB" id="A0AAD1ZWH9"/>
<dbReference type="InterPro" id="IPR006176">
    <property type="entry name" value="3-OHacyl-CoA_DH_NAD-bd"/>
</dbReference>